<protein>
    <submittedName>
        <fullName evidence="1">Uncharacterized protein</fullName>
    </submittedName>
</protein>
<reference evidence="1" key="1">
    <citation type="submission" date="2022-05" db="EMBL/GenBank/DDBJ databases">
        <title>Comparative genomics of Staphylococcus equorum isolates.</title>
        <authorList>
            <person name="Luelf R.H."/>
        </authorList>
    </citation>
    <scope>NUCLEOTIDE SEQUENCE</scope>
    <source>
        <strain evidence="1">TMW 2.2497</strain>
    </source>
</reference>
<evidence type="ECO:0000313" key="1">
    <source>
        <dbReference type="EMBL" id="MDG0844833.1"/>
    </source>
</evidence>
<gene>
    <name evidence="1" type="ORF">M4L89_01070</name>
</gene>
<dbReference type="Proteomes" id="UP001152422">
    <property type="component" value="Unassembled WGS sequence"/>
</dbReference>
<dbReference type="AlphaFoldDB" id="A0A9X4L1R9"/>
<proteinExistence type="predicted"/>
<evidence type="ECO:0000313" key="2">
    <source>
        <dbReference type="Proteomes" id="UP001152422"/>
    </source>
</evidence>
<organism evidence="1 2">
    <name type="scientific">Staphylococcus equorum</name>
    <dbReference type="NCBI Taxonomy" id="246432"/>
    <lineage>
        <taxon>Bacteria</taxon>
        <taxon>Bacillati</taxon>
        <taxon>Bacillota</taxon>
        <taxon>Bacilli</taxon>
        <taxon>Bacillales</taxon>
        <taxon>Staphylococcaceae</taxon>
        <taxon>Staphylococcus</taxon>
    </lineage>
</organism>
<comment type="caution">
    <text evidence="1">The sequence shown here is derived from an EMBL/GenBank/DDBJ whole genome shotgun (WGS) entry which is preliminary data.</text>
</comment>
<sequence length="72" mass="8467">MQFSLYDHSRNKVATVIKVNAIDFHLKGHTGTNINYKDEMLTEQKLEEFKRNFDVVSEFELGQISLDDLLQY</sequence>
<keyword evidence="2" id="KW-1185">Reference proteome</keyword>
<dbReference type="EMBL" id="JAMBQA010000001">
    <property type="protein sequence ID" value="MDG0844833.1"/>
    <property type="molecule type" value="Genomic_DNA"/>
</dbReference>
<name>A0A9X4L1R9_9STAP</name>
<dbReference type="RefSeq" id="WP_277582742.1">
    <property type="nucleotide sequence ID" value="NZ_JAMBPY010000001.1"/>
</dbReference>
<accession>A0A9X4L1R9</accession>